<dbReference type="PANTHER" id="PTHR43174:SF2">
    <property type="entry name" value="UDP-N-ACETYLGLUCOSAMINE 2-EPIMERASE"/>
    <property type="match status" value="1"/>
</dbReference>
<evidence type="ECO:0000256" key="2">
    <source>
        <dbReference type="ARBA" id="ARBA00036080"/>
    </source>
</evidence>
<evidence type="ECO:0000313" key="8">
    <source>
        <dbReference type="Proteomes" id="UP000448199"/>
    </source>
</evidence>
<feature type="domain" description="UDP-N-acetylglucosamine 2-epimerase" evidence="6">
    <location>
        <begin position="25"/>
        <end position="370"/>
    </location>
</feature>
<evidence type="ECO:0000256" key="4">
    <source>
        <dbReference type="ARBA" id="ARBA00038858"/>
    </source>
</evidence>
<organism evidence="7 8">
    <name type="scientific">Qipengyuania vulgaris</name>
    <dbReference type="NCBI Taxonomy" id="291985"/>
    <lineage>
        <taxon>Bacteria</taxon>
        <taxon>Pseudomonadati</taxon>
        <taxon>Pseudomonadota</taxon>
        <taxon>Alphaproteobacteria</taxon>
        <taxon>Sphingomonadales</taxon>
        <taxon>Erythrobacteraceae</taxon>
        <taxon>Qipengyuania</taxon>
    </lineage>
</organism>
<dbReference type="Proteomes" id="UP000448199">
    <property type="component" value="Unassembled WGS sequence"/>
</dbReference>
<dbReference type="RefSeq" id="WP_160727605.1">
    <property type="nucleotide sequence ID" value="NZ_WTYC01000003.1"/>
</dbReference>
<proteinExistence type="inferred from homology"/>
<gene>
    <name evidence="7" type="ORF">GRI69_07270</name>
</gene>
<keyword evidence="8" id="KW-1185">Reference proteome</keyword>
<dbReference type="InterPro" id="IPR003331">
    <property type="entry name" value="UDP_GlcNAc_Epimerase_2_dom"/>
</dbReference>
<dbReference type="EC" id="5.1.3.14" evidence="4"/>
<comment type="similarity">
    <text evidence="3 5">Belongs to the UDP-N-acetylglucosamine 2-epimerase family.</text>
</comment>
<dbReference type="CDD" id="cd03786">
    <property type="entry name" value="GTB_UDP-GlcNAc_2-Epimerase"/>
    <property type="match status" value="1"/>
</dbReference>
<evidence type="ECO:0000256" key="5">
    <source>
        <dbReference type="RuleBase" id="RU003513"/>
    </source>
</evidence>
<accession>A0A844XRL2</accession>
<evidence type="ECO:0000256" key="1">
    <source>
        <dbReference type="ARBA" id="ARBA00023235"/>
    </source>
</evidence>
<dbReference type="NCBIfam" id="TIGR00236">
    <property type="entry name" value="wecB"/>
    <property type="match status" value="1"/>
</dbReference>
<name>A0A844XRL2_9SPHN</name>
<evidence type="ECO:0000256" key="3">
    <source>
        <dbReference type="ARBA" id="ARBA00038209"/>
    </source>
</evidence>
<protein>
    <recommendedName>
        <fullName evidence="4">UDP-N-acetylglucosamine 2-epimerase (non-hydrolyzing)</fullName>
        <ecNumber evidence="4">5.1.3.14</ecNumber>
    </recommendedName>
</protein>
<dbReference type="AlphaFoldDB" id="A0A844XRL2"/>
<dbReference type="EMBL" id="WTYC01000003">
    <property type="protein sequence ID" value="MXO48054.1"/>
    <property type="molecule type" value="Genomic_DNA"/>
</dbReference>
<dbReference type="GO" id="GO:0008761">
    <property type="term" value="F:UDP-N-acetylglucosamine 2-epimerase activity"/>
    <property type="evidence" value="ECO:0007669"/>
    <property type="project" value="UniProtKB-EC"/>
</dbReference>
<evidence type="ECO:0000313" key="7">
    <source>
        <dbReference type="EMBL" id="MXO48054.1"/>
    </source>
</evidence>
<dbReference type="Pfam" id="PF02350">
    <property type="entry name" value="Epimerase_2"/>
    <property type="match status" value="1"/>
</dbReference>
<dbReference type="SUPFAM" id="SSF53756">
    <property type="entry name" value="UDP-Glycosyltransferase/glycogen phosphorylase"/>
    <property type="match status" value="1"/>
</dbReference>
<keyword evidence="1 5" id="KW-0413">Isomerase</keyword>
<evidence type="ECO:0000259" key="6">
    <source>
        <dbReference type="Pfam" id="PF02350"/>
    </source>
</evidence>
<sequence length="373" mass="40925">MNRPRVLTVFGTRPEAIKLFPLIHALEKDDRFESRVCVSAQHRSMLDQVLHIADIVPHYDLDLMTAGQTLDDLTARALTGIGKILDLEKPDWVVVQGDTTTVMAGAIAAYYRKIPVCHVEAGLRSGNIYQPWPEEVNRRVVGTFAKLHCAPTQTSADALIGENVDPATVHVTGNTVIDALKWVTGKIKQEPSLASGLADLQQRFAGKRIIGITSHRRENFGEGMQNIANAVKRIASRDDVAVIFPVHMNPNVRAIMMDHLEDLENVALIEPLDYPHFARLLDISHIMLTDSGGVQEEAPALGKPVLVMRETTERPEGVDAGTAKLVGTDAETIVREVEKLLDDGEAYSAMARAHNPFGDGKSAQRICDLLARS</sequence>
<dbReference type="Gene3D" id="3.40.50.2000">
    <property type="entry name" value="Glycogen Phosphorylase B"/>
    <property type="match status" value="2"/>
</dbReference>
<comment type="catalytic activity">
    <reaction evidence="2">
        <text>UDP-N-acetyl-alpha-D-glucosamine = UDP-N-acetyl-alpha-D-mannosamine</text>
        <dbReference type="Rhea" id="RHEA:17213"/>
        <dbReference type="ChEBI" id="CHEBI:57705"/>
        <dbReference type="ChEBI" id="CHEBI:68623"/>
        <dbReference type="EC" id="5.1.3.14"/>
    </reaction>
</comment>
<dbReference type="PANTHER" id="PTHR43174">
    <property type="entry name" value="UDP-N-ACETYLGLUCOSAMINE 2-EPIMERASE"/>
    <property type="match status" value="1"/>
</dbReference>
<comment type="caution">
    <text evidence="7">The sequence shown here is derived from an EMBL/GenBank/DDBJ whole genome shotgun (WGS) entry which is preliminary data.</text>
</comment>
<dbReference type="InterPro" id="IPR029767">
    <property type="entry name" value="WecB-like"/>
</dbReference>
<reference evidence="7 8" key="1">
    <citation type="submission" date="2019-12" db="EMBL/GenBank/DDBJ databases">
        <title>Genomic-based taxomic classification of the family Erythrobacteraceae.</title>
        <authorList>
            <person name="Xu L."/>
        </authorList>
    </citation>
    <scope>NUCLEOTIDE SEQUENCE [LARGE SCALE GENOMIC DNA]</scope>
    <source>
        <strain evidence="7 8">DSM 17792</strain>
    </source>
</reference>
<dbReference type="OrthoDB" id="9803238at2"/>